<reference evidence="1 2" key="1">
    <citation type="journal article" date="2014" name="Mol. Plant">
        <title>Chromosome Scale Genome Assembly and Transcriptome Profiling of Nannochloropsis gaditana in Nitrogen Depletion.</title>
        <authorList>
            <person name="Corteggiani Carpinelli E."/>
            <person name="Telatin A."/>
            <person name="Vitulo N."/>
            <person name="Forcato C."/>
            <person name="D'Angelo M."/>
            <person name="Schiavon R."/>
            <person name="Vezzi A."/>
            <person name="Giacometti G.M."/>
            <person name="Morosinotto T."/>
            <person name="Valle G."/>
        </authorList>
    </citation>
    <scope>NUCLEOTIDE SEQUENCE [LARGE SCALE GENOMIC DNA]</scope>
    <source>
        <strain evidence="1 2">B-31</strain>
    </source>
</reference>
<dbReference type="Pfam" id="PF19671">
    <property type="entry name" value="DUF6174"/>
    <property type="match status" value="1"/>
</dbReference>
<sequence length="382" mass="41669">MLRRRRKRLLSTSASILGLFVVVILLLLPTRAAALSRKQRILNWFAEASQGGGDQKANKAVEDEALAVNSLTSIMKSSGESLPGTIAPPPLLDQMLTLFASLGLPPDTLSHMSELTPEEIVHGLSTVMPTKTLHLRVGDEAVVDEATTLELTGVTDNRCPIGAQCITDGKATAMLTVRQEMIVPYKIEVGLGRAVLLQRGYEVSCEEITPRPGALVSSVLVSTSPSTELVEGSKTGAEQSEYRVRLRVALPTERMNGLVQGVLKWVKSNAMVRGYEFSQRRMCFCPQATIRPVRLDVSAWSQGVKGVYEDRPNGAVPPEALAEYKTVGDLFLLLTQAYALNADRVEASYDPVFGYPNRIYIDQSADMADDDVMYEASALKIK</sequence>
<comment type="caution">
    <text evidence="1">The sequence shown here is derived from an EMBL/GenBank/DDBJ whole genome shotgun (WGS) entry which is preliminary data.</text>
</comment>
<evidence type="ECO:0000313" key="2">
    <source>
        <dbReference type="Proteomes" id="UP000019335"/>
    </source>
</evidence>
<keyword evidence="2" id="KW-1185">Reference proteome</keyword>
<dbReference type="AlphaFoldDB" id="W7TBA4"/>
<proteinExistence type="predicted"/>
<protein>
    <submittedName>
        <fullName evidence="1">Uncharacterized protein</fullName>
    </submittedName>
</protein>
<evidence type="ECO:0000313" key="1">
    <source>
        <dbReference type="EMBL" id="EWM23487.1"/>
    </source>
</evidence>
<dbReference type="Proteomes" id="UP000019335">
    <property type="component" value="Chromosome 16"/>
</dbReference>
<name>W7TBA4_9STRA</name>
<dbReference type="InterPro" id="IPR046172">
    <property type="entry name" value="DUF6174"/>
</dbReference>
<gene>
    <name evidence="1" type="ORF">Naga_100198g3</name>
</gene>
<accession>W7TBA4</accession>
<dbReference type="EMBL" id="AZIL01001627">
    <property type="protein sequence ID" value="EWM23487.1"/>
    <property type="molecule type" value="Genomic_DNA"/>
</dbReference>
<dbReference type="OrthoDB" id="10295207at2759"/>
<organism evidence="1 2">
    <name type="scientific">Nannochloropsis gaditana</name>
    <dbReference type="NCBI Taxonomy" id="72520"/>
    <lineage>
        <taxon>Eukaryota</taxon>
        <taxon>Sar</taxon>
        <taxon>Stramenopiles</taxon>
        <taxon>Ochrophyta</taxon>
        <taxon>Eustigmatophyceae</taxon>
        <taxon>Eustigmatales</taxon>
        <taxon>Monodopsidaceae</taxon>
        <taxon>Nannochloropsis</taxon>
    </lineage>
</organism>